<keyword evidence="2" id="KW-0472">Membrane</keyword>
<comment type="caution">
    <text evidence="4">The sequence shown here is derived from an EMBL/GenBank/DDBJ whole genome shotgun (WGS) entry which is preliminary data.</text>
</comment>
<dbReference type="Pfam" id="PF05627">
    <property type="entry name" value="AvrRpt-cleavage"/>
    <property type="match status" value="2"/>
</dbReference>
<proteinExistence type="predicted"/>
<dbReference type="PANTHER" id="PTHR33159">
    <property type="entry name" value="RPM1-INTERACTING PROTEIN 4 (RIN4) FAMILY PROTEIN"/>
    <property type="match status" value="1"/>
</dbReference>
<feature type="domain" description="RIN4 pathogenic type III effector avirulence factor Avr cleavage site" evidence="3">
    <location>
        <begin position="198"/>
        <end position="225"/>
    </location>
</feature>
<keyword evidence="5" id="KW-1185">Reference proteome</keyword>
<feature type="region of interest" description="Disordered" evidence="1">
    <location>
        <begin position="37"/>
        <end position="199"/>
    </location>
</feature>
<dbReference type="InterPro" id="IPR008700">
    <property type="entry name" value="TypeIII_avirulence_cleave"/>
</dbReference>
<name>A0AAV3Q4I6_LITER</name>
<gene>
    <name evidence="4" type="ORF">LIER_15462</name>
</gene>
<organism evidence="4 5">
    <name type="scientific">Lithospermum erythrorhizon</name>
    <name type="common">Purple gromwell</name>
    <name type="synonym">Lithospermum officinale var. erythrorhizon</name>
    <dbReference type="NCBI Taxonomy" id="34254"/>
    <lineage>
        <taxon>Eukaryota</taxon>
        <taxon>Viridiplantae</taxon>
        <taxon>Streptophyta</taxon>
        <taxon>Embryophyta</taxon>
        <taxon>Tracheophyta</taxon>
        <taxon>Spermatophyta</taxon>
        <taxon>Magnoliopsida</taxon>
        <taxon>eudicotyledons</taxon>
        <taxon>Gunneridae</taxon>
        <taxon>Pentapetalae</taxon>
        <taxon>asterids</taxon>
        <taxon>lamiids</taxon>
        <taxon>Boraginales</taxon>
        <taxon>Boraginaceae</taxon>
        <taxon>Boraginoideae</taxon>
        <taxon>Lithospermeae</taxon>
        <taxon>Lithospermum</taxon>
    </lineage>
</organism>
<dbReference type="EMBL" id="BAABME010003349">
    <property type="protein sequence ID" value="GAA0158438.1"/>
    <property type="molecule type" value="Genomic_DNA"/>
</dbReference>
<feature type="domain" description="RIN4 pathogenic type III effector avirulence factor Avr cleavage site" evidence="3">
    <location>
        <begin position="14"/>
        <end position="42"/>
    </location>
</feature>
<dbReference type="AlphaFoldDB" id="A0AAV3Q4I6"/>
<evidence type="ECO:0000256" key="1">
    <source>
        <dbReference type="SAM" id="MobiDB-lite"/>
    </source>
</evidence>
<feature type="transmembrane region" description="Helical" evidence="2">
    <location>
        <begin position="253"/>
        <end position="271"/>
    </location>
</feature>
<protein>
    <recommendedName>
        <fullName evidence="3">RIN4 pathogenic type III effector avirulence factor Avr cleavage site domain-containing protein</fullName>
    </recommendedName>
</protein>
<evidence type="ECO:0000256" key="2">
    <source>
        <dbReference type="SAM" id="Phobius"/>
    </source>
</evidence>
<accession>A0AAV3Q4I6</accession>
<dbReference type="GO" id="GO:0005886">
    <property type="term" value="C:plasma membrane"/>
    <property type="evidence" value="ECO:0007669"/>
    <property type="project" value="TreeGrafter"/>
</dbReference>
<evidence type="ECO:0000313" key="5">
    <source>
        <dbReference type="Proteomes" id="UP001454036"/>
    </source>
</evidence>
<evidence type="ECO:0000259" key="3">
    <source>
        <dbReference type="Pfam" id="PF05627"/>
    </source>
</evidence>
<dbReference type="InterPro" id="IPR040387">
    <property type="entry name" value="RIN4/NOI4"/>
</dbReference>
<dbReference type="PANTHER" id="PTHR33159:SF6">
    <property type="entry name" value="RPM1-INTERACTING PROTEIN 4"/>
    <property type="match status" value="1"/>
</dbReference>
<reference evidence="4 5" key="1">
    <citation type="submission" date="2024-01" db="EMBL/GenBank/DDBJ databases">
        <title>The complete chloroplast genome sequence of Lithospermum erythrorhizon: insights into the phylogenetic relationship among Boraginaceae species and the maternal lineages of purple gromwells.</title>
        <authorList>
            <person name="Okada T."/>
            <person name="Watanabe K."/>
        </authorList>
    </citation>
    <scope>NUCLEOTIDE SEQUENCE [LARGE SCALE GENOMIC DNA]</scope>
</reference>
<keyword evidence="2" id="KW-1133">Transmembrane helix</keyword>
<evidence type="ECO:0000313" key="4">
    <source>
        <dbReference type="EMBL" id="GAA0158438.1"/>
    </source>
</evidence>
<keyword evidence="2" id="KW-0812">Transmembrane</keyword>
<dbReference type="Proteomes" id="UP001454036">
    <property type="component" value="Unassembled WGS sequence"/>
</dbReference>
<sequence>MNKTDYSLVIVLQRANVPQFGNWEGEDNVPYTVYFDKARKNKGGKVINPNDPRENPDMFPAQTKQPPSRGRAQSEELPKRVAPKSPTRSQISKEDSGEYRQSAGPAPPNYKGVRSGPVNESSHHGYGARNVGGGSARPSRPPSVGSEYSIDRSPLHPSQQSRLAGKGNGSPAYEGKRGYDSSHGTPSRLKPKTPDNSRDVAIPKFGEWDVSNPQSADNYTYIFNKNARGASADEESIPSYNSHQSNKDADAKVWISFFSFFLFLTFSITSTY</sequence>